<dbReference type="GO" id="GO:0005737">
    <property type="term" value="C:cytoplasm"/>
    <property type="evidence" value="ECO:0007669"/>
    <property type="project" value="TreeGrafter"/>
</dbReference>
<dbReference type="Gene3D" id="3.40.50.720">
    <property type="entry name" value="NAD(P)-binding Rossmann-like Domain"/>
    <property type="match status" value="2"/>
</dbReference>
<proteinExistence type="inferred from homology"/>
<evidence type="ECO:0000259" key="6">
    <source>
        <dbReference type="Pfam" id="PF00899"/>
    </source>
</evidence>
<accession>E4X0K3</accession>
<evidence type="ECO:0000256" key="1">
    <source>
        <dbReference type="ARBA" id="ARBA00005032"/>
    </source>
</evidence>
<reference evidence="7" key="1">
    <citation type="journal article" date="2010" name="Science">
        <title>Plasticity of animal genome architecture unmasked by rapid evolution of a pelagic tunicate.</title>
        <authorList>
            <person name="Denoeud F."/>
            <person name="Henriet S."/>
            <person name="Mungpakdee S."/>
            <person name="Aury J.M."/>
            <person name="Da Silva C."/>
            <person name="Brinkmann H."/>
            <person name="Mikhaleva J."/>
            <person name="Olsen L.C."/>
            <person name="Jubin C."/>
            <person name="Canestro C."/>
            <person name="Bouquet J.M."/>
            <person name="Danks G."/>
            <person name="Poulain J."/>
            <person name="Campsteijn C."/>
            <person name="Adamski M."/>
            <person name="Cross I."/>
            <person name="Yadetie F."/>
            <person name="Muffato M."/>
            <person name="Louis A."/>
            <person name="Butcher S."/>
            <person name="Tsagkogeorga G."/>
            <person name="Konrad A."/>
            <person name="Singh S."/>
            <person name="Jensen M.F."/>
            <person name="Cong E.H."/>
            <person name="Eikeseth-Otteraa H."/>
            <person name="Noel B."/>
            <person name="Anthouard V."/>
            <person name="Porcel B.M."/>
            <person name="Kachouri-Lafond R."/>
            <person name="Nishino A."/>
            <person name="Ugolini M."/>
            <person name="Chourrout P."/>
            <person name="Nishida H."/>
            <person name="Aasland R."/>
            <person name="Huzurbazar S."/>
            <person name="Westhof E."/>
            <person name="Delsuc F."/>
            <person name="Lehrach H."/>
            <person name="Reinhardt R."/>
            <person name="Weissenbach J."/>
            <person name="Roy S.W."/>
            <person name="Artiguenave F."/>
            <person name="Postlethwait J.H."/>
            <person name="Manak J.R."/>
            <person name="Thompson E.M."/>
            <person name="Jaillon O."/>
            <person name="Du Pasquier L."/>
            <person name="Boudinot P."/>
            <person name="Liberles D.A."/>
            <person name="Volff J.N."/>
            <person name="Philippe H."/>
            <person name="Lenhard B."/>
            <person name="Roest Crollius H."/>
            <person name="Wincker P."/>
            <person name="Chourrout D."/>
        </authorList>
    </citation>
    <scope>NUCLEOTIDE SEQUENCE [LARGE SCALE GENOMIC DNA]</scope>
</reference>
<dbReference type="SUPFAM" id="SSF69572">
    <property type="entry name" value="Activating enzymes of the ubiquitin-like proteins"/>
    <property type="match status" value="1"/>
</dbReference>
<protein>
    <recommendedName>
        <fullName evidence="3 5">NEDD8-activating enzyme E1 regulatory subunit</fullName>
    </recommendedName>
</protein>
<name>E4X0K3_OIKDI</name>
<evidence type="ECO:0000256" key="2">
    <source>
        <dbReference type="ARBA" id="ARBA00006868"/>
    </source>
</evidence>
<dbReference type="FunCoup" id="E4X0K3">
    <property type="interactions" value="588"/>
</dbReference>
<keyword evidence="8" id="KW-1185">Reference proteome</keyword>
<evidence type="ECO:0000256" key="4">
    <source>
        <dbReference type="ARBA" id="ARBA00022786"/>
    </source>
</evidence>
<comment type="similarity">
    <text evidence="2 5">Belongs to the ubiquitin-activating E1 family. ULA1 subfamily.</text>
</comment>
<dbReference type="PANTHER" id="PTHR10953">
    <property type="entry name" value="UBIQUITIN-ACTIVATING ENZYME E1"/>
    <property type="match status" value="1"/>
</dbReference>
<dbReference type="Proteomes" id="UP000001307">
    <property type="component" value="Unassembled WGS sequence"/>
</dbReference>
<dbReference type="PIRSF" id="PIRSF039099">
    <property type="entry name" value="APP-BP1"/>
    <property type="match status" value="1"/>
</dbReference>
<dbReference type="AlphaFoldDB" id="E4X0K3"/>
<dbReference type="OrthoDB" id="1708823at2759"/>
<dbReference type="InterPro" id="IPR045886">
    <property type="entry name" value="ThiF/MoeB/HesA"/>
</dbReference>
<dbReference type="UniPathway" id="UPA00885"/>
<dbReference type="InterPro" id="IPR030667">
    <property type="entry name" value="APP-BP1"/>
</dbReference>
<evidence type="ECO:0000256" key="5">
    <source>
        <dbReference type="PIRNR" id="PIRNR039099"/>
    </source>
</evidence>
<dbReference type="PANTHER" id="PTHR10953:SF29">
    <property type="entry name" value="NEDD8-ACTIVATING ENZYME E1 REGULATORY SUBUNIT"/>
    <property type="match status" value="1"/>
</dbReference>
<dbReference type="InterPro" id="IPR035985">
    <property type="entry name" value="Ubiquitin-activating_enz"/>
</dbReference>
<gene>
    <name evidence="7" type="ORF">GSOID_T00015240001</name>
</gene>
<feature type="domain" description="THIF-type NAD/FAD binding fold" evidence="6">
    <location>
        <begin position="16"/>
        <end position="524"/>
    </location>
</feature>
<dbReference type="InParanoid" id="E4X0K3"/>
<comment type="pathway">
    <text evidence="1 5">Protein modification; protein neddylation.</text>
</comment>
<dbReference type="Pfam" id="PF00899">
    <property type="entry name" value="ThiF"/>
    <property type="match status" value="1"/>
</dbReference>
<dbReference type="GO" id="GO:0019781">
    <property type="term" value="F:NEDD8 activating enzyme activity"/>
    <property type="evidence" value="ECO:0007669"/>
    <property type="project" value="UniProtKB-UniRule"/>
</dbReference>
<evidence type="ECO:0000256" key="3">
    <source>
        <dbReference type="ARBA" id="ARBA00015407"/>
    </source>
</evidence>
<evidence type="ECO:0000313" key="7">
    <source>
        <dbReference type="EMBL" id="CBY23302.1"/>
    </source>
</evidence>
<evidence type="ECO:0000313" key="8">
    <source>
        <dbReference type="Proteomes" id="UP000001307"/>
    </source>
</evidence>
<organism evidence="7">
    <name type="scientific">Oikopleura dioica</name>
    <name type="common">Tunicate</name>
    <dbReference type="NCBI Taxonomy" id="34765"/>
    <lineage>
        <taxon>Eukaryota</taxon>
        <taxon>Metazoa</taxon>
        <taxon>Chordata</taxon>
        <taxon>Tunicata</taxon>
        <taxon>Appendicularia</taxon>
        <taxon>Copelata</taxon>
        <taxon>Oikopleuridae</taxon>
        <taxon>Oikopleura</taxon>
    </lineage>
</organism>
<dbReference type="InterPro" id="IPR000594">
    <property type="entry name" value="ThiF_NAD_FAD-bd"/>
</dbReference>
<dbReference type="EMBL" id="FN653020">
    <property type="protein sequence ID" value="CBY23302.1"/>
    <property type="molecule type" value="Genomic_DNA"/>
</dbReference>
<dbReference type="GO" id="GO:0045116">
    <property type="term" value="P:protein neddylation"/>
    <property type="evidence" value="ECO:0007669"/>
    <property type="project" value="UniProtKB-UniRule"/>
</dbReference>
<keyword evidence="4 5" id="KW-0833">Ubl conjugation pathway</keyword>
<sequence length="527" mass="60015">MVHEMCDSPVQQDTRYDRQIRLWGDHGQTALENAHVLVAGVNTTSCEAVKSLILPGVGRITLLDHHVVDKEAISSNFFLSKADLGRNCAEAVISDISELNPAVKMEYDDRNIEEVIKTSGPEFFQSFTIVLCSKIESKTRRQLEELLFPLKIPLVLAESTGMFGRIRLFFKEHFIMEGKKDHTVPDLRLDCPFPELNDYLRSFDLSSMDDFNHKHVPMIVPLFAALEEWRNENGREMPNFKGKKEIQTKINRLRRAPDEENFDEAVAAVNTMVGGTKMPADIVNLFNHCKEFTEKSVTPDSPMHWIIFKALSNYVSNNSGMLPQDPKIPDMFSDTNSFVRLSKIYREKAAIDVADFQSELKNICSSIGVQMPEDKLIARFCSNCRGAKAVFGSIESFDRRLPEHLRINDESIHIYLLFEVSLGLEKQFSRYPGTDDMIMIDGTKKDADRMEFFANKITKPVESDFDIDHDLIDEFLRLSGLELNSVATYMAGLAAQETIKLITRQFIPINNTVTYNAITEELKTFIL</sequence>